<dbReference type="PANTHER" id="PTHR43784">
    <property type="entry name" value="GDSL-LIKE LIPASE/ACYLHYDROLASE, PUTATIVE (AFU_ORTHOLOGUE AFUA_2G00820)-RELATED"/>
    <property type="match status" value="1"/>
</dbReference>
<keyword evidence="2" id="KW-0378">Hydrolase</keyword>
<dbReference type="RefSeq" id="WP_122187467.1">
    <property type="nucleotide sequence ID" value="NZ_RFFH01000003.1"/>
</dbReference>
<dbReference type="CDD" id="cd01832">
    <property type="entry name" value="SGNH_hydrolase_like_1"/>
    <property type="match status" value="1"/>
</dbReference>
<accession>A0A3M2L6C9</accession>
<dbReference type="InterPro" id="IPR013830">
    <property type="entry name" value="SGNH_hydro"/>
</dbReference>
<dbReference type="Proteomes" id="UP000279275">
    <property type="component" value="Unassembled WGS sequence"/>
</dbReference>
<dbReference type="AlphaFoldDB" id="A0A3M2L6C9"/>
<evidence type="ECO:0000313" key="2">
    <source>
        <dbReference type="EMBL" id="RMI33272.1"/>
    </source>
</evidence>
<dbReference type="InterPro" id="IPR053140">
    <property type="entry name" value="GDSL_Rv0518-like"/>
</dbReference>
<name>A0A3M2L6C9_9NOCA</name>
<protein>
    <submittedName>
        <fullName evidence="2">SGNH/GDSL hydrolase family protein</fullName>
    </submittedName>
</protein>
<dbReference type="SUPFAM" id="SSF52266">
    <property type="entry name" value="SGNH hydrolase"/>
    <property type="match status" value="1"/>
</dbReference>
<keyword evidence="3" id="KW-1185">Reference proteome</keyword>
<organism evidence="2 3">
    <name type="scientific">Nocardia stercoris</name>
    <dbReference type="NCBI Taxonomy" id="2483361"/>
    <lineage>
        <taxon>Bacteria</taxon>
        <taxon>Bacillati</taxon>
        <taxon>Actinomycetota</taxon>
        <taxon>Actinomycetes</taxon>
        <taxon>Mycobacteriales</taxon>
        <taxon>Nocardiaceae</taxon>
        <taxon>Nocardia</taxon>
    </lineage>
</organism>
<sequence length="274" mass="29645">MPDHPVLEHGIAGTTRPFTRFVALGDSQTEGVGDPDGRGGLLGWADRFAGRLAAADPQVRYANLAVRGRKTAQIRAEQLAPALELRPDLAAVIAGMNDLIRPVFDRTALLADIEAMVAELAAAGARIIMFTYPDIGDVAPIVRPISARVRDTNDHLRELASRYPTTLVDFEAEPAAVDPRVWSQDRLHLNPLGHDLVARAVAATLGLPGAGEDWRTPFPPAPAPSLPQRAFDEARWLALHMMPWIGRRLRGTSSGRGRTAKRPDLLPVAELAVP</sequence>
<dbReference type="EMBL" id="RFFH01000003">
    <property type="protein sequence ID" value="RMI33272.1"/>
    <property type="molecule type" value="Genomic_DNA"/>
</dbReference>
<evidence type="ECO:0000313" key="3">
    <source>
        <dbReference type="Proteomes" id="UP000279275"/>
    </source>
</evidence>
<dbReference type="PANTHER" id="PTHR43784:SF2">
    <property type="entry name" value="GDSL-LIKE LIPASE_ACYLHYDROLASE, PUTATIVE (AFU_ORTHOLOGUE AFUA_2G00820)-RELATED"/>
    <property type="match status" value="1"/>
</dbReference>
<reference evidence="2 3" key="1">
    <citation type="submission" date="2018-10" db="EMBL/GenBank/DDBJ databases">
        <title>Isolation from cow dung.</title>
        <authorList>
            <person name="Ling L."/>
        </authorList>
    </citation>
    <scope>NUCLEOTIDE SEQUENCE [LARGE SCALE GENOMIC DNA]</scope>
    <source>
        <strain evidence="2 3">NEAU-LL90</strain>
    </source>
</reference>
<comment type="caution">
    <text evidence="2">The sequence shown here is derived from an EMBL/GenBank/DDBJ whole genome shotgun (WGS) entry which is preliminary data.</text>
</comment>
<evidence type="ECO:0000259" key="1">
    <source>
        <dbReference type="Pfam" id="PF13472"/>
    </source>
</evidence>
<feature type="domain" description="SGNH hydrolase-type esterase" evidence="1">
    <location>
        <begin position="23"/>
        <end position="196"/>
    </location>
</feature>
<dbReference type="Gene3D" id="3.40.50.1110">
    <property type="entry name" value="SGNH hydrolase"/>
    <property type="match status" value="1"/>
</dbReference>
<gene>
    <name evidence="2" type="ORF">EBN03_08800</name>
</gene>
<dbReference type="GO" id="GO:0016787">
    <property type="term" value="F:hydrolase activity"/>
    <property type="evidence" value="ECO:0007669"/>
    <property type="project" value="UniProtKB-KW"/>
</dbReference>
<dbReference type="InterPro" id="IPR036514">
    <property type="entry name" value="SGNH_hydro_sf"/>
</dbReference>
<dbReference type="Pfam" id="PF13472">
    <property type="entry name" value="Lipase_GDSL_2"/>
    <property type="match status" value="1"/>
</dbReference>
<proteinExistence type="predicted"/>
<dbReference type="OrthoDB" id="3465773at2"/>